<dbReference type="EMBL" id="BSXT01000523">
    <property type="protein sequence ID" value="GMF29292.1"/>
    <property type="molecule type" value="Genomic_DNA"/>
</dbReference>
<dbReference type="OrthoDB" id="127359at2759"/>
<feature type="compositionally biased region" description="Acidic residues" evidence="1">
    <location>
        <begin position="81"/>
        <end position="98"/>
    </location>
</feature>
<reference evidence="3" key="1">
    <citation type="submission" date="2023-04" db="EMBL/GenBank/DDBJ databases">
        <title>Phytophthora fragariaefolia NBRC 109709.</title>
        <authorList>
            <person name="Ichikawa N."/>
            <person name="Sato H."/>
            <person name="Tonouchi N."/>
        </authorList>
    </citation>
    <scope>NUCLEOTIDE SEQUENCE</scope>
    <source>
        <strain evidence="3">NBRC 109709</strain>
    </source>
</reference>
<gene>
    <name evidence="3" type="ORF">Pfra01_000624700</name>
</gene>
<sequence>MPTFAKNYRTAQSNLGVAGILYFESSPENSLSHQGLKTTAPPSSVTVSVTTDATAGDADAAGDDRDADDAHTGDAAAGDAGDADADADADAGDVDAGDAADMNHCVDVEVDGGNGGGEQDIVEDDIVPRLVRSTTGIVLYYCMKNVAMVTLNVAFCVAGFLSRAGVDSIPDHLSHSYKRMWCTHGITQASRGEGLRDAQLRYTGCEASFVVRAVKIVKRGNAKWQVCVDENIDLTPQQTRNVLRQVLGSSTLERTKNILDTFAEEDAGNDVLLVQDQLDITCVIAMQTSIQKACFEQWRDTLVMDWTHGTNNLGYHLLRIVLPNDG</sequence>
<dbReference type="Pfam" id="PF21056">
    <property type="entry name" value="ZSWIM1-3_RNaseH-like"/>
    <property type="match status" value="1"/>
</dbReference>
<proteinExistence type="predicted"/>
<evidence type="ECO:0000313" key="3">
    <source>
        <dbReference type="EMBL" id="GMF29292.1"/>
    </source>
</evidence>
<evidence type="ECO:0000256" key="1">
    <source>
        <dbReference type="SAM" id="MobiDB-lite"/>
    </source>
</evidence>
<organism evidence="3 4">
    <name type="scientific">Phytophthora fragariaefolia</name>
    <dbReference type="NCBI Taxonomy" id="1490495"/>
    <lineage>
        <taxon>Eukaryota</taxon>
        <taxon>Sar</taxon>
        <taxon>Stramenopiles</taxon>
        <taxon>Oomycota</taxon>
        <taxon>Peronosporomycetes</taxon>
        <taxon>Peronosporales</taxon>
        <taxon>Peronosporaceae</taxon>
        <taxon>Phytophthora</taxon>
    </lineage>
</organism>
<dbReference type="Proteomes" id="UP001165121">
    <property type="component" value="Unassembled WGS sequence"/>
</dbReference>
<name>A0A9W6X387_9STRA</name>
<feature type="compositionally biased region" description="Basic and acidic residues" evidence="1">
    <location>
        <begin position="62"/>
        <end position="72"/>
    </location>
</feature>
<feature type="compositionally biased region" description="Low complexity" evidence="1">
    <location>
        <begin position="50"/>
        <end position="59"/>
    </location>
</feature>
<keyword evidence="4" id="KW-1185">Reference proteome</keyword>
<feature type="domain" description="ZSWIM1/3 RNaseH-like" evidence="2">
    <location>
        <begin position="261"/>
        <end position="321"/>
    </location>
</feature>
<dbReference type="InterPro" id="IPR048324">
    <property type="entry name" value="ZSWIM1-3_RNaseH-like"/>
</dbReference>
<evidence type="ECO:0000313" key="4">
    <source>
        <dbReference type="Proteomes" id="UP001165121"/>
    </source>
</evidence>
<protein>
    <submittedName>
        <fullName evidence="3">Unnamed protein product</fullName>
    </submittedName>
</protein>
<feature type="compositionally biased region" description="Polar residues" evidence="1">
    <location>
        <begin position="28"/>
        <end position="49"/>
    </location>
</feature>
<comment type="caution">
    <text evidence="3">The sequence shown here is derived from an EMBL/GenBank/DDBJ whole genome shotgun (WGS) entry which is preliminary data.</text>
</comment>
<dbReference type="AlphaFoldDB" id="A0A9W6X387"/>
<accession>A0A9W6X387</accession>
<feature type="region of interest" description="Disordered" evidence="1">
    <location>
        <begin position="28"/>
        <end position="98"/>
    </location>
</feature>
<evidence type="ECO:0000259" key="2">
    <source>
        <dbReference type="Pfam" id="PF21056"/>
    </source>
</evidence>